<organism evidence="1 2">
    <name type="scientific">Chitinophaga tropicalis</name>
    <dbReference type="NCBI Taxonomy" id="2683588"/>
    <lineage>
        <taxon>Bacteria</taxon>
        <taxon>Pseudomonadati</taxon>
        <taxon>Bacteroidota</taxon>
        <taxon>Chitinophagia</taxon>
        <taxon>Chitinophagales</taxon>
        <taxon>Chitinophagaceae</taxon>
        <taxon>Chitinophaga</taxon>
    </lineage>
</organism>
<sequence>MIHGNNLKTVPYKDLKKILPAGNKLEALYEKAKDKTQFDESLFPVHEGDIETETLDLNDIYWDVFYKYVNDNEDLRLSQPVVLGNVHCKVLSFYQGLIAGNVETKNMWTRYPDKTEGLAQVAGNLNVEEVFFIEGKGLKKSTCLTVTGNTTIHTLINMSDAEIKAGKLSVQKEFSFPFIYATEDRGKHALKKTDWSRHTLEELTTYFNKELLDMEYKDAGSGTDKFFNVGTHLSKKYHNYLNRK</sequence>
<keyword evidence="2" id="KW-1185">Reference proteome</keyword>
<evidence type="ECO:0000313" key="1">
    <source>
        <dbReference type="EMBL" id="MVT12061.1"/>
    </source>
</evidence>
<reference evidence="1 2" key="1">
    <citation type="submission" date="2019-12" db="EMBL/GenBank/DDBJ databases">
        <title>Chitinophaga sp. strain ysch24 (GDMCC 1.1355), whole genome shotgun sequence.</title>
        <authorList>
            <person name="Zhang X."/>
        </authorList>
    </citation>
    <scope>NUCLEOTIDE SEQUENCE [LARGE SCALE GENOMIC DNA]</scope>
    <source>
        <strain evidence="2">ysch24</strain>
    </source>
</reference>
<proteinExistence type="predicted"/>
<comment type="caution">
    <text evidence="1">The sequence shown here is derived from an EMBL/GenBank/DDBJ whole genome shotgun (WGS) entry which is preliminary data.</text>
</comment>
<gene>
    <name evidence="1" type="ORF">GO493_27625</name>
</gene>
<dbReference type="Proteomes" id="UP000461730">
    <property type="component" value="Unassembled WGS sequence"/>
</dbReference>
<dbReference type="AlphaFoldDB" id="A0A7K1UCE9"/>
<protein>
    <submittedName>
        <fullName evidence="1">Uncharacterized protein</fullName>
    </submittedName>
</protein>
<dbReference type="RefSeq" id="WP_157309481.1">
    <property type="nucleotide sequence ID" value="NZ_WRXN01000018.1"/>
</dbReference>
<accession>A0A7K1UCE9</accession>
<evidence type="ECO:0000313" key="2">
    <source>
        <dbReference type="Proteomes" id="UP000461730"/>
    </source>
</evidence>
<dbReference type="EMBL" id="WRXN01000018">
    <property type="protein sequence ID" value="MVT12061.1"/>
    <property type="molecule type" value="Genomic_DNA"/>
</dbReference>
<name>A0A7K1UCE9_9BACT</name>